<gene>
    <name evidence="1" type="ORF">NDU88_001400</name>
</gene>
<organism evidence="1 2">
    <name type="scientific">Pleurodeles waltl</name>
    <name type="common">Iberian ribbed newt</name>
    <dbReference type="NCBI Taxonomy" id="8319"/>
    <lineage>
        <taxon>Eukaryota</taxon>
        <taxon>Metazoa</taxon>
        <taxon>Chordata</taxon>
        <taxon>Craniata</taxon>
        <taxon>Vertebrata</taxon>
        <taxon>Euteleostomi</taxon>
        <taxon>Amphibia</taxon>
        <taxon>Batrachia</taxon>
        <taxon>Caudata</taxon>
        <taxon>Salamandroidea</taxon>
        <taxon>Salamandridae</taxon>
        <taxon>Pleurodelinae</taxon>
        <taxon>Pleurodeles</taxon>
    </lineage>
</organism>
<dbReference type="Proteomes" id="UP001066276">
    <property type="component" value="Chromosome 5"/>
</dbReference>
<proteinExistence type="predicted"/>
<sequence>MQAVLRLDVRSEDVVPRRRGTGHLLRRSGASVARRVSAGGRGAGRVGAVALSGRQGAWFASARVAGKLRGGRAIKQARLPRDNAAERGAAILEERSLGGTHKMAAPRGKSDFM</sequence>
<reference evidence="1" key="1">
    <citation type="journal article" date="2022" name="bioRxiv">
        <title>Sequencing and chromosome-scale assembly of the giantPleurodeles waltlgenome.</title>
        <authorList>
            <person name="Brown T."/>
            <person name="Elewa A."/>
            <person name="Iarovenko S."/>
            <person name="Subramanian E."/>
            <person name="Araus A.J."/>
            <person name="Petzold A."/>
            <person name="Susuki M."/>
            <person name="Suzuki K.-i.T."/>
            <person name="Hayashi T."/>
            <person name="Toyoda A."/>
            <person name="Oliveira C."/>
            <person name="Osipova E."/>
            <person name="Leigh N.D."/>
            <person name="Simon A."/>
            <person name="Yun M.H."/>
        </authorList>
    </citation>
    <scope>NUCLEOTIDE SEQUENCE</scope>
    <source>
        <strain evidence="1">20211129_DDA</strain>
        <tissue evidence="1">Liver</tissue>
    </source>
</reference>
<evidence type="ECO:0000313" key="1">
    <source>
        <dbReference type="EMBL" id="KAJ1148572.1"/>
    </source>
</evidence>
<dbReference type="AlphaFoldDB" id="A0AAV7R737"/>
<accession>A0AAV7R737</accession>
<comment type="caution">
    <text evidence="1">The sequence shown here is derived from an EMBL/GenBank/DDBJ whole genome shotgun (WGS) entry which is preliminary data.</text>
</comment>
<dbReference type="EMBL" id="JANPWB010000009">
    <property type="protein sequence ID" value="KAJ1148572.1"/>
    <property type="molecule type" value="Genomic_DNA"/>
</dbReference>
<keyword evidence="2" id="KW-1185">Reference proteome</keyword>
<evidence type="ECO:0000313" key="2">
    <source>
        <dbReference type="Proteomes" id="UP001066276"/>
    </source>
</evidence>
<name>A0AAV7R737_PLEWA</name>
<protein>
    <submittedName>
        <fullName evidence="1">Uncharacterized protein</fullName>
    </submittedName>
</protein>